<sequence length="81" mass="8810">MDKQVNQCHPVFLEVRSPGRVINCAQCSVGAVVSPPIGRQHWRGRADYNPQRAERALLPGPPWAGGGGCSSEYYAGFEQTP</sequence>
<dbReference type="EMBL" id="BFAA01005060">
    <property type="protein sequence ID" value="GCB61180.1"/>
    <property type="molecule type" value="Genomic_DNA"/>
</dbReference>
<protein>
    <submittedName>
        <fullName evidence="1">Uncharacterized protein</fullName>
    </submittedName>
</protein>
<accession>A0A401NJZ3</accession>
<dbReference type="Proteomes" id="UP000288216">
    <property type="component" value="Unassembled WGS sequence"/>
</dbReference>
<evidence type="ECO:0000313" key="2">
    <source>
        <dbReference type="Proteomes" id="UP000288216"/>
    </source>
</evidence>
<proteinExistence type="predicted"/>
<name>A0A401NJZ3_SCYTO</name>
<comment type="caution">
    <text evidence="1">The sequence shown here is derived from an EMBL/GenBank/DDBJ whole genome shotgun (WGS) entry which is preliminary data.</text>
</comment>
<evidence type="ECO:0000313" key="1">
    <source>
        <dbReference type="EMBL" id="GCB61180.1"/>
    </source>
</evidence>
<keyword evidence="2" id="KW-1185">Reference proteome</keyword>
<reference evidence="1 2" key="1">
    <citation type="journal article" date="2018" name="Nat. Ecol. Evol.">
        <title>Shark genomes provide insights into elasmobranch evolution and the origin of vertebrates.</title>
        <authorList>
            <person name="Hara Y"/>
            <person name="Yamaguchi K"/>
            <person name="Onimaru K"/>
            <person name="Kadota M"/>
            <person name="Koyanagi M"/>
            <person name="Keeley SD"/>
            <person name="Tatsumi K"/>
            <person name="Tanaka K"/>
            <person name="Motone F"/>
            <person name="Kageyama Y"/>
            <person name="Nozu R"/>
            <person name="Adachi N"/>
            <person name="Nishimura O"/>
            <person name="Nakagawa R"/>
            <person name="Tanegashima C"/>
            <person name="Kiyatake I"/>
            <person name="Matsumoto R"/>
            <person name="Murakumo K"/>
            <person name="Nishida K"/>
            <person name="Terakita A"/>
            <person name="Kuratani S"/>
            <person name="Sato K"/>
            <person name="Hyodo S Kuraku.S."/>
        </authorList>
    </citation>
    <scope>NUCLEOTIDE SEQUENCE [LARGE SCALE GENOMIC DNA]</scope>
</reference>
<dbReference type="AlphaFoldDB" id="A0A401NJZ3"/>
<gene>
    <name evidence="1" type="ORF">scyTo_0011269</name>
</gene>
<organism evidence="1 2">
    <name type="scientific">Scyliorhinus torazame</name>
    <name type="common">Cloudy catshark</name>
    <name type="synonym">Catulus torazame</name>
    <dbReference type="NCBI Taxonomy" id="75743"/>
    <lineage>
        <taxon>Eukaryota</taxon>
        <taxon>Metazoa</taxon>
        <taxon>Chordata</taxon>
        <taxon>Craniata</taxon>
        <taxon>Vertebrata</taxon>
        <taxon>Chondrichthyes</taxon>
        <taxon>Elasmobranchii</taxon>
        <taxon>Galeomorphii</taxon>
        <taxon>Galeoidea</taxon>
        <taxon>Carcharhiniformes</taxon>
        <taxon>Scyliorhinidae</taxon>
        <taxon>Scyliorhinus</taxon>
    </lineage>
</organism>